<dbReference type="GO" id="GO:0016788">
    <property type="term" value="F:hydrolase activity, acting on ester bonds"/>
    <property type="evidence" value="ECO:0007669"/>
    <property type="project" value="InterPro"/>
</dbReference>
<organism evidence="4 5">
    <name type="scientific">Pyronema omphalodes (strain CBS 100304)</name>
    <name type="common">Pyronema confluens</name>
    <dbReference type="NCBI Taxonomy" id="1076935"/>
    <lineage>
        <taxon>Eukaryota</taxon>
        <taxon>Fungi</taxon>
        <taxon>Dikarya</taxon>
        <taxon>Ascomycota</taxon>
        <taxon>Pezizomycotina</taxon>
        <taxon>Pezizomycetes</taxon>
        <taxon>Pezizales</taxon>
        <taxon>Pyronemataceae</taxon>
        <taxon>Pyronema</taxon>
    </lineage>
</organism>
<protein>
    <submittedName>
        <fullName evidence="4">Similar to Acid phosphatase acc. no. Q8X176</fullName>
    </submittedName>
</protein>
<dbReference type="Proteomes" id="UP000018144">
    <property type="component" value="Unassembled WGS sequence"/>
</dbReference>
<dbReference type="InterPro" id="IPR007312">
    <property type="entry name" value="Phosphoesterase"/>
</dbReference>
<gene>
    <name evidence="4" type="ORF">PCON_13857</name>
</gene>
<proteinExistence type="predicted"/>
<sequence length="431" mass="47628">MQYFSVVGLCLLALATAQEVPTLSPVTSVKGKQFNRFVTIWLENTDYDKAAGDPNLKWLATQGITLTNYFGVTHPSMGNYVAAVAGDYFGINHDDYLEIPKNISTIADVLDAGKISWGEYQEDMPYTGYTPFEWVNQQTKANMYVRKHNPLVIFDSVSTNKDRLGLIKNTTVFWEDVKNEKLPQWMFITPNMTSDGHDSSVTVAGKWTRDFLNPLLNNTYFMKDTLVLVTFDENHTYTSQNKVFSILLGGAVDKSLHGTTDDNYYNHYSEISTVCANWGLPTLGRYDVGANVFSLVAKKTGDVVRVNPDLQNTYLNVSYPGPWNHKTWAAHPAPNVSLVINGREVLQSIKDQFKDGGNTYYNGSVEVPSGLVPPVLIKEGGAFNGSHGSNGNGNYSNNNGNNNNKNPANAAGKVTAFMPVVLATVVLGWFL</sequence>
<evidence type="ECO:0000313" key="4">
    <source>
        <dbReference type="EMBL" id="CCX14264.1"/>
    </source>
</evidence>
<dbReference type="GO" id="GO:0009395">
    <property type="term" value="P:phospholipid catabolic process"/>
    <property type="evidence" value="ECO:0007669"/>
    <property type="project" value="TreeGrafter"/>
</dbReference>
<dbReference type="EMBL" id="HF935944">
    <property type="protein sequence ID" value="CCX14264.1"/>
    <property type="molecule type" value="Genomic_DNA"/>
</dbReference>
<dbReference type="FunFam" id="3.40.720.10:FF:000064">
    <property type="entry name" value="Probable acid phosphatase Pho610"/>
    <property type="match status" value="1"/>
</dbReference>
<feature type="signal peptide" evidence="3">
    <location>
        <begin position="1"/>
        <end position="17"/>
    </location>
</feature>
<keyword evidence="1" id="KW-0378">Hydrolase</keyword>
<dbReference type="STRING" id="1076935.U4L9N2"/>
<dbReference type="OrthoDB" id="5135119at2759"/>
<keyword evidence="3" id="KW-0732">Signal</keyword>
<accession>U4L9N2</accession>
<name>U4L9N2_PYROM</name>
<evidence type="ECO:0000313" key="5">
    <source>
        <dbReference type="Proteomes" id="UP000018144"/>
    </source>
</evidence>
<dbReference type="eggNOG" id="ENOG502QSRP">
    <property type="taxonomic scope" value="Eukaryota"/>
</dbReference>
<feature type="chain" id="PRO_5004652060" evidence="3">
    <location>
        <begin position="18"/>
        <end position="431"/>
    </location>
</feature>
<evidence type="ECO:0000256" key="3">
    <source>
        <dbReference type="SAM" id="SignalP"/>
    </source>
</evidence>
<keyword evidence="5" id="KW-1185">Reference proteome</keyword>
<evidence type="ECO:0000256" key="1">
    <source>
        <dbReference type="ARBA" id="ARBA00022801"/>
    </source>
</evidence>
<reference evidence="4 5" key="1">
    <citation type="journal article" date="2013" name="PLoS Genet.">
        <title>The genome and development-dependent transcriptomes of Pyronema confluens: a window into fungal evolution.</title>
        <authorList>
            <person name="Traeger S."/>
            <person name="Altegoer F."/>
            <person name="Freitag M."/>
            <person name="Gabaldon T."/>
            <person name="Kempken F."/>
            <person name="Kumar A."/>
            <person name="Marcet-Houben M."/>
            <person name="Poggeler S."/>
            <person name="Stajich J.E."/>
            <person name="Nowrousian M."/>
        </authorList>
    </citation>
    <scope>NUCLEOTIDE SEQUENCE [LARGE SCALE GENOMIC DNA]</scope>
    <source>
        <strain evidence="5">CBS 100304</strain>
        <tissue evidence="4">Vegetative mycelium</tissue>
    </source>
</reference>
<dbReference type="PANTHER" id="PTHR31956">
    <property type="entry name" value="NON-SPECIFIC PHOSPHOLIPASE C4-RELATED"/>
    <property type="match status" value="1"/>
</dbReference>
<feature type="region of interest" description="Disordered" evidence="2">
    <location>
        <begin position="388"/>
        <end position="407"/>
    </location>
</feature>
<dbReference type="AlphaFoldDB" id="U4L9N2"/>
<dbReference type="Gene3D" id="3.40.720.10">
    <property type="entry name" value="Alkaline Phosphatase, subunit A"/>
    <property type="match status" value="1"/>
</dbReference>
<evidence type="ECO:0000256" key="2">
    <source>
        <dbReference type="SAM" id="MobiDB-lite"/>
    </source>
</evidence>
<dbReference type="PANTHER" id="PTHR31956:SF15">
    <property type="entry name" value="ACID PHOSPHATASE PHOA"/>
    <property type="match status" value="1"/>
</dbReference>
<dbReference type="OMA" id="RGISWGH"/>
<dbReference type="InterPro" id="IPR017850">
    <property type="entry name" value="Alkaline_phosphatase_core_sf"/>
</dbReference>
<dbReference type="Pfam" id="PF04185">
    <property type="entry name" value="Phosphoesterase"/>
    <property type="match status" value="1"/>
</dbReference>